<evidence type="ECO:0000256" key="2">
    <source>
        <dbReference type="ARBA" id="ARBA00009320"/>
    </source>
</evidence>
<dbReference type="GO" id="GO:0008652">
    <property type="term" value="P:amino acid biosynthetic process"/>
    <property type="evidence" value="ECO:0007669"/>
    <property type="project" value="UniProtKB-KW"/>
</dbReference>
<keyword evidence="3 11" id="KW-0032">Aminotransferase</keyword>
<evidence type="ECO:0000256" key="6">
    <source>
        <dbReference type="ARBA" id="ARBA00022898"/>
    </source>
</evidence>
<evidence type="ECO:0000256" key="4">
    <source>
        <dbReference type="ARBA" id="ARBA00022605"/>
    </source>
</evidence>
<keyword evidence="5 11" id="KW-0808">Transferase</keyword>
<dbReference type="InterPro" id="IPR018300">
    <property type="entry name" value="Aminotrans_IV_CS"/>
</dbReference>
<dbReference type="PANTHER" id="PTHR11825">
    <property type="entry name" value="SUBGROUP IIII AMINOTRANSFERASE"/>
    <property type="match status" value="1"/>
</dbReference>
<dbReference type="AlphaFoldDB" id="A0ABD0KWK5"/>
<evidence type="ECO:0000256" key="3">
    <source>
        <dbReference type="ARBA" id="ARBA00022576"/>
    </source>
</evidence>
<comment type="catalytic activity">
    <reaction evidence="11">
        <text>L-valine + 2-oxoglutarate = 3-methyl-2-oxobutanoate + L-glutamate</text>
        <dbReference type="Rhea" id="RHEA:24813"/>
        <dbReference type="ChEBI" id="CHEBI:11851"/>
        <dbReference type="ChEBI" id="CHEBI:16810"/>
        <dbReference type="ChEBI" id="CHEBI:29985"/>
        <dbReference type="ChEBI" id="CHEBI:57762"/>
        <dbReference type="EC" id="2.6.1.42"/>
    </reaction>
</comment>
<evidence type="ECO:0000313" key="13">
    <source>
        <dbReference type="Proteomes" id="UP001519460"/>
    </source>
</evidence>
<dbReference type="InterPro" id="IPR001544">
    <property type="entry name" value="Aminotrans_IV"/>
</dbReference>
<dbReference type="NCBIfam" id="NF009897">
    <property type="entry name" value="PRK13357.1"/>
    <property type="match status" value="1"/>
</dbReference>
<dbReference type="EC" id="2.6.1.42" evidence="11"/>
<accession>A0ABD0KWK5</accession>
<evidence type="ECO:0000256" key="10">
    <source>
        <dbReference type="RuleBase" id="RU004516"/>
    </source>
</evidence>
<proteinExistence type="inferred from homology"/>
<dbReference type="Proteomes" id="UP001519460">
    <property type="component" value="Unassembled WGS sequence"/>
</dbReference>
<dbReference type="InterPro" id="IPR043131">
    <property type="entry name" value="BCAT-like_N"/>
</dbReference>
<keyword evidence="6 10" id="KW-0663">Pyridoxal phosphate</keyword>
<reference evidence="12 13" key="1">
    <citation type="journal article" date="2023" name="Sci. Data">
        <title>Genome assembly of the Korean intertidal mud-creeper Batillaria attramentaria.</title>
        <authorList>
            <person name="Patra A.K."/>
            <person name="Ho P.T."/>
            <person name="Jun S."/>
            <person name="Lee S.J."/>
            <person name="Kim Y."/>
            <person name="Won Y.J."/>
        </authorList>
    </citation>
    <scope>NUCLEOTIDE SEQUENCE [LARGE SCALE GENOMIC DNA]</scope>
    <source>
        <strain evidence="12">Wonlab-2016</strain>
    </source>
</reference>
<sequence>MSAVLLKHKLLSPCLRLASTASSTFKYEDLEISLNATPQAKPDNDKLVFGHHFSDHMLTVDWVAGRGWTRPYIHPVQDLRLHPGAKVLHYAVELFEGMKAYRCADGKVRIFRPLENMKRMRSSAERSSLPDFDGGELVKCIKKLISIDSEWVPQSNKCSLYIRPTFIGTEPTLGVTTSSQAKLYVLTGPVGPYYPTGFKPVTLLADPQYVRAWPGGCGMYKMGANYAPTIQIQKVAAGQGCQQVLWLFGDDHQLTEVGTMNLFVYWINEQGEEELLTPPLNGLILPGVTRKSLLELAREWKEFKVSEKEINMKQLVKALNENRVKEIFGAGTACVVCPVEKILYKGQELNIPTMVDAKLTNRFFGQLTDIQYGHIPHAWMEPVEEDGESVAHVEASHA</sequence>
<evidence type="ECO:0000256" key="9">
    <source>
        <dbReference type="RuleBase" id="RU004106"/>
    </source>
</evidence>
<dbReference type="PIRSF" id="PIRSF006468">
    <property type="entry name" value="BCAT1"/>
    <property type="match status" value="1"/>
</dbReference>
<gene>
    <name evidence="12" type="ORF">BaRGS_00017311</name>
</gene>
<dbReference type="PANTHER" id="PTHR11825:SF44">
    <property type="entry name" value="BRANCHED-CHAIN-AMINO-ACID AMINOTRANSFERASE"/>
    <property type="match status" value="1"/>
</dbReference>
<evidence type="ECO:0000256" key="8">
    <source>
        <dbReference type="PIRSR" id="PIRSR006468-1"/>
    </source>
</evidence>
<dbReference type="CDD" id="cd01557">
    <property type="entry name" value="BCAT_beta_family"/>
    <property type="match status" value="1"/>
</dbReference>
<comment type="cofactor">
    <cofactor evidence="1 10">
        <name>pyridoxal 5'-phosphate</name>
        <dbReference type="ChEBI" id="CHEBI:597326"/>
    </cofactor>
</comment>
<evidence type="ECO:0000256" key="11">
    <source>
        <dbReference type="RuleBase" id="RU004517"/>
    </source>
</evidence>
<evidence type="ECO:0000256" key="5">
    <source>
        <dbReference type="ARBA" id="ARBA00022679"/>
    </source>
</evidence>
<protein>
    <recommendedName>
        <fullName evidence="11">Branched-chain-amino-acid aminotransferase</fullName>
        <ecNumber evidence="11">2.6.1.42</ecNumber>
    </recommendedName>
</protein>
<dbReference type="FunFam" id="3.20.10.10:FF:000007">
    <property type="entry name" value="Branched-chain-amino-acid aminotransferase, mitochondrial"/>
    <property type="match status" value="1"/>
</dbReference>
<dbReference type="SUPFAM" id="SSF56752">
    <property type="entry name" value="D-aminoacid aminotransferase-like PLP-dependent enzymes"/>
    <property type="match status" value="1"/>
</dbReference>
<dbReference type="GO" id="GO:0004084">
    <property type="term" value="F:branched-chain-amino-acid transaminase activity"/>
    <property type="evidence" value="ECO:0007669"/>
    <property type="project" value="UniProtKB-EC"/>
</dbReference>
<comment type="caution">
    <text evidence="12">The sequence shown here is derived from an EMBL/GenBank/DDBJ whole genome shotgun (WGS) entry which is preliminary data.</text>
</comment>
<dbReference type="Gene3D" id="3.30.470.10">
    <property type="match status" value="1"/>
</dbReference>
<evidence type="ECO:0000313" key="12">
    <source>
        <dbReference type="EMBL" id="KAK7491482.1"/>
    </source>
</evidence>
<keyword evidence="7 11" id="KW-0100">Branched-chain amino acid biosynthesis</keyword>
<comment type="catalytic activity">
    <reaction evidence="11">
        <text>L-isoleucine + 2-oxoglutarate = (S)-3-methyl-2-oxopentanoate + L-glutamate</text>
        <dbReference type="Rhea" id="RHEA:24801"/>
        <dbReference type="ChEBI" id="CHEBI:16810"/>
        <dbReference type="ChEBI" id="CHEBI:29985"/>
        <dbReference type="ChEBI" id="CHEBI:35146"/>
        <dbReference type="ChEBI" id="CHEBI:58045"/>
        <dbReference type="EC" id="2.6.1.42"/>
    </reaction>
</comment>
<evidence type="ECO:0000256" key="1">
    <source>
        <dbReference type="ARBA" id="ARBA00001933"/>
    </source>
</evidence>
<dbReference type="FunFam" id="3.30.470.10:FF:000002">
    <property type="entry name" value="Branched-chain-amino-acid aminotransferase"/>
    <property type="match status" value="1"/>
</dbReference>
<dbReference type="Gene3D" id="3.20.10.10">
    <property type="entry name" value="D-amino Acid Aminotransferase, subunit A, domain 2"/>
    <property type="match status" value="1"/>
</dbReference>
<dbReference type="InterPro" id="IPR005786">
    <property type="entry name" value="B_amino_transII"/>
</dbReference>
<comment type="similarity">
    <text evidence="2 9">Belongs to the class-IV pyridoxal-phosphate-dependent aminotransferase family.</text>
</comment>
<dbReference type="PROSITE" id="PS00770">
    <property type="entry name" value="AA_TRANSFER_CLASS_4"/>
    <property type="match status" value="1"/>
</dbReference>
<dbReference type="GO" id="GO:0009082">
    <property type="term" value="P:branched-chain amino acid biosynthetic process"/>
    <property type="evidence" value="ECO:0007669"/>
    <property type="project" value="UniProtKB-KW"/>
</dbReference>
<keyword evidence="13" id="KW-1185">Reference proteome</keyword>
<dbReference type="InterPro" id="IPR036038">
    <property type="entry name" value="Aminotransferase-like"/>
</dbReference>
<evidence type="ECO:0000256" key="7">
    <source>
        <dbReference type="ARBA" id="ARBA00023304"/>
    </source>
</evidence>
<organism evidence="12 13">
    <name type="scientific">Batillaria attramentaria</name>
    <dbReference type="NCBI Taxonomy" id="370345"/>
    <lineage>
        <taxon>Eukaryota</taxon>
        <taxon>Metazoa</taxon>
        <taxon>Spiralia</taxon>
        <taxon>Lophotrochozoa</taxon>
        <taxon>Mollusca</taxon>
        <taxon>Gastropoda</taxon>
        <taxon>Caenogastropoda</taxon>
        <taxon>Sorbeoconcha</taxon>
        <taxon>Cerithioidea</taxon>
        <taxon>Batillariidae</taxon>
        <taxon>Batillaria</taxon>
    </lineage>
</organism>
<comment type="catalytic activity">
    <reaction evidence="11">
        <text>L-leucine + 2-oxoglutarate = 4-methyl-2-oxopentanoate + L-glutamate</text>
        <dbReference type="Rhea" id="RHEA:18321"/>
        <dbReference type="ChEBI" id="CHEBI:16810"/>
        <dbReference type="ChEBI" id="CHEBI:17865"/>
        <dbReference type="ChEBI" id="CHEBI:29985"/>
        <dbReference type="ChEBI" id="CHEBI:57427"/>
        <dbReference type="EC" id="2.6.1.42"/>
    </reaction>
</comment>
<dbReference type="InterPro" id="IPR033939">
    <property type="entry name" value="BCAT_family"/>
</dbReference>
<dbReference type="EMBL" id="JACVVK020000114">
    <property type="protein sequence ID" value="KAK7491482.1"/>
    <property type="molecule type" value="Genomic_DNA"/>
</dbReference>
<dbReference type="InterPro" id="IPR043132">
    <property type="entry name" value="BCAT-like_C"/>
</dbReference>
<name>A0ABD0KWK5_9CAEN</name>
<dbReference type="NCBIfam" id="TIGR01123">
    <property type="entry name" value="ilvE_II"/>
    <property type="match status" value="1"/>
</dbReference>
<keyword evidence="4 11" id="KW-0028">Amino-acid biosynthesis</keyword>
<dbReference type="Pfam" id="PF01063">
    <property type="entry name" value="Aminotran_4"/>
    <property type="match status" value="1"/>
</dbReference>
<feature type="modified residue" description="N6-(pyridoxal phosphate)lysine" evidence="8">
    <location>
        <position position="221"/>
    </location>
</feature>